<gene>
    <name evidence="1" type="ORF">SAMN02983004_01103</name>
</gene>
<dbReference type="OrthoDB" id="9878279at2"/>
<evidence type="ECO:0000313" key="2">
    <source>
        <dbReference type="Proteomes" id="UP000199262"/>
    </source>
</evidence>
<proteinExistence type="predicted"/>
<dbReference type="Proteomes" id="UP000199262">
    <property type="component" value="Unassembled WGS sequence"/>
</dbReference>
<evidence type="ECO:0000313" key="1">
    <source>
        <dbReference type="EMBL" id="SCW43481.1"/>
    </source>
</evidence>
<reference evidence="2" key="1">
    <citation type="submission" date="2016-10" db="EMBL/GenBank/DDBJ databases">
        <authorList>
            <person name="Varghese N."/>
            <person name="Submissions S."/>
        </authorList>
    </citation>
    <scope>NUCLEOTIDE SEQUENCE [LARGE SCALE GENOMIC DNA]</scope>
    <source>
        <strain evidence="2">ATCC 51557</strain>
    </source>
</reference>
<dbReference type="AlphaFoldDB" id="A0A1G4QGD2"/>
<organism evidence="1 2">
    <name type="scientific">Borreliella japonica</name>
    <name type="common">Borrelia japonica</name>
    <dbReference type="NCBI Taxonomy" id="34095"/>
    <lineage>
        <taxon>Bacteria</taxon>
        <taxon>Pseudomonadati</taxon>
        <taxon>Spirochaetota</taxon>
        <taxon>Spirochaetia</taxon>
        <taxon>Spirochaetales</taxon>
        <taxon>Borreliaceae</taxon>
        <taxon>Borreliella</taxon>
    </lineage>
</organism>
<dbReference type="EMBL" id="FMTE01000021">
    <property type="protein sequence ID" value="SCW43481.1"/>
    <property type="molecule type" value="Genomic_DNA"/>
</dbReference>
<name>A0A1G4QGD2_BORJA</name>
<dbReference type="RefSeq" id="WP_091973914.1">
    <property type="nucleotide sequence ID" value="NZ_FMTE01000021.1"/>
</dbReference>
<protein>
    <submittedName>
        <fullName evidence="1">Uncharacterized protein</fullName>
    </submittedName>
</protein>
<keyword evidence="2" id="KW-1185">Reference proteome</keyword>
<sequence>MLVFNKKQIKLEILVFAIEIVNNQFGQYPIENVLKLYNYGLSKATLACVKLTTMRKYLKKLQEFKIISKCCTRKTTDCGFLVHYKINYTTEQACAIIRLYIFYEISSLAD</sequence>
<dbReference type="InterPro" id="IPR003459">
    <property type="entry name" value="Borrelia_plasmid_OrfA"/>
</dbReference>
<dbReference type="Pfam" id="PF02414">
    <property type="entry name" value="Borrelia_orfA"/>
    <property type="match status" value="1"/>
</dbReference>
<accession>A0A1G4QGD2</accession>